<accession>A0ABC9FWD6</accession>
<organism evidence="2 3">
    <name type="scientific">Urochloa decumbens</name>
    <dbReference type="NCBI Taxonomy" id="240449"/>
    <lineage>
        <taxon>Eukaryota</taxon>
        <taxon>Viridiplantae</taxon>
        <taxon>Streptophyta</taxon>
        <taxon>Embryophyta</taxon>
        <taxon>Tracheophyta</taxon>
        <taxon>Spermatophyta</taxon>
        <taxon>Magnoliopsida</taxon>
        <taxon>Liliopsida</taxon>
        <taxon>Poales</taxon>
        <taxon>Poaceae</taxon>
        <taxon>PACMAD clade</taxon>
        <taxon>Panicoideae</taxon>
        <taxon>Panicodae</taxon>
        <taxon>Paniceae</taxon>
        <taxon>Melinidinae</taxon>
        <taxon>Urochloa</taxon>
    </lineage>
</organism>
<dbReference type="InterPro" id="IPR001810">
    <property type="entry name" value="F-box_dom"/>
</dbReference>
<sequence length="512" mass="56497">MAHRAGDAGLRSPPPAADRISALPDELIQSILAWLPSTAAAARTSAVSRRWRGVWTSIPELSFQVDQQRPLRADSSTAEAVDAALDAYSDSATLNRLTIDVVGGASLSVSRVEAWLHFASLRLAGELRLSLPGGASAACRQTAVVLMGQLLMHQPMMAIPAVMHQPVMAFPRGSRMQQLDLPVCERATRIDLSGINFALRLPAAGTFAALRVLRINVASQLRGDVGHLVSMQCPRLRELEMCDVATAAAGLSITSTSLERLVLRRVSLGMNGRIDVDAPGLYYLALDTCGDRSAPATITTAMLAELIWNHAYNPSHHNLNGADRQIYRLVATYGSNNVALFRRFDVVDELCLRLSMPLKGEQYNKFLQDMDELPKAKVLEVKGLSTKRHLEPTMLHLLRKHNRLTKIKVDLFPANLKEIECLHGCGCVPTESWTTDDINLDSLEEVEISSFTGAPEDINLLKLLFRYRIKIRKLAIQTPSGISLSQDMQKRIWGLARPHCIILEFETTQFSR</sequence>
<reference evidence="3" key="1">
    <citation type="submission" date="2024-06" db="EMBL/GenBank/DDBJ databases">
        <authorList>
            <person name="Ryan C."/>
        </authorList>
    </citation>
    <scope>NUCLEOTIDE SEQUENCE [LARGE SCALE GENOMIC DNA]</scope>
</reference>
<dbReference type="EMBL" id="OZ075117">
    <property type="protein sequence ID" value="CAL5083411.1"/>
    <property type="molecule type" value="Genomic_DNA"/>
</dbReference>
<reference evidence="2 3" key="2">
    <citation type="submission" date="2024-10" db="EMBL/GenBank/DDBJ databases">
        <authorList>
            <person name="Ryan C."/>
        </authorList>
    </citation>
    <scope>NUCLEOTIDE SEQUENCE [LARGE SCALE GENOMIC DNA]</scope>
</reference>
<evidence type="ECO:0000259" key="1">
    <source>
        <dbReference type="PROSITE" id="PS50181"/>
    </source>
</evidence>
<evidence type="ECO:0000313" key="3">
    <source>
        <dbReference type="Proteomes" id="UP001497457"/>
    </source>
</evidence>
<feature type="domain" description="F-box" evidence="1">
    <location>
        <begin position="17"/>
        <end position="66"/>
    </location>
</feature>
<protein>
    <recommendedName>
        <fullName evidence="1">F-box domain-containing protein</fullName>
    </recommendedName>
</protein>
<dbReference type="AlphaFoldDB" id="A0ABC9FWD6"/>
<dbReference type="InterPro" id="IPR055312">
    <property type="entry name" value="FBL15-like"/>
</dbReference>
<proteinExistence type="predicted"/>
<dbReference type="Gene3D" id="1.20.1280.50">
    <property type="match status" value="1"/>
</dbReference>
<evidence type="ECO:0000313" key="2">
    <source>
        <dbReference type="EMBL" id="CAL5083411.1"/>
    </source>
</evidence>
<dbReference type="PANTHER" id="PTHR34709">
    <property type="entry name" value="OS10G0396666 PROTEIN"/>
    <property type="match status" value="1"/>
</dbReference>
<dbReference type="PROSITE" id="PS50181">
    <property type="entry name" value="FBOX"/>
    <property type="match status" value="1"/>
</dbReference>
<keyword evidence="3" id="KW-1185">Reference proteome</keyword>
<dbReference type="Pfam" id="PF12937">
    <property type="entry name" value="F-box-like"/>
    <property type="match status" value="1"/>
</dbReference>
<dbReference type="PANTHER" id="PTHR34709:SF36">
    <property type="entry name" value="FBD DOMAIN-CONTAINING PROTEIN"/>
    <property type="match status" value="1"/>
</dbReference>
<dbReference type="SUPFAM" id="SSF81383">
    <property type="entry name" value="F-box domain"/>
    <property type="match status" value="1"/>
</dbReference>
<dbReference type="InterPro" id="IPR036047">
    <property type="entry name" value="F-box-like_dom_sf"/>
</dbReference>
<dbReference type="Proteomes" id="UP001497457">
    <property type="component" value="Chromosome 7b"/>
</dbReference>
<gene>
    <name evidence="2" type="ORF">URODEC1_LOCUS109915</name>
</gene>
<name>A0ABC9FWD6_9POAL</name>